<evidence type="ECO:0000313" key="2">
    <source>
        <dbReference type="Proteomes" id="UP000005408"/>
    </source>
</evidence>
<dbReference type="EnsemblMetazoa" id="G24015.3">
    <property type="protein sequence ID" value="G24015.3:cds"/>
    <property type="gene ID" value="G24015"/>
</dbReference>
<keyword evidence="2" id="KW-1185">Reference proteome</keyword>
<dbReference type="EnsemblMetazoa" id="G24015.6">
    <property type="protein sequence ID" value="G24015.6:cds"/>
    <property type="gene ID" value="G24015"/>
</dbReference>
<organism evidence="1 2">
    <name type="scientific">Magallana gigas</name>
    <name type="common">Pacific oyster</name>
    <name type="synonym">Crassostrea gigas</name>
    <dbReference type="NCBI Taxonomy" id="29159"/>
    <lineage>
        <taxon>Eukaryota</taxon>
        <taxon>Metazoa</taxon>
        <taxon>Spiralia</taxon>
        <taxon>Lophotrochozoa</taxon>
        <taxon>Mollusca</taxon>
        <taxon>Bivalvia</taxon>
        <taxon>Autobranchia</taxon>
        <taxon>Pteriomorphia</taxon>
        <taxon>Ostreida</taxon>
        <taxon>Ostreoidea</taxon>
        <taxon>Ostreidae</taxon>
        <taxon>Magallana</taxon>
    </lineage>
</organism>
<proteinExistence type="predicted"/>
<sequence length="390" mass="43452">MASLDGGPRKRRKTDDELLESFHDSFLCQNPSFADAIYRFKDITTGLGAFTIGSCNAADPDNGCSFNKAVCTIKPTQRVYAFANFFVDAFKMLKNFVTKKEIPSDSEMKMFLLCLIRFLVNTENQEGLSQAEDCTNDTELAVLLTFHLFTRLSASPRFIVDDQKPAQPKACPCRRRHGQVTYGDTSIGNPVVWHGCLDLIMEGSNVSVDMLDQDSEASSNRESGRTVTQRMLDMTDNSMGSGLVQLAAKTIVQSFYYRQVYPERENSLIPGVGVSSTGLVFYFYDSVHDVLLGSSRFPLAAFSPFEINFTAVIALWMVLNHKYLCNGLSSVDIEKVPKAGFVTAARNKLHIYRAELRQGGVNFRLFTANSLDPLSFVNSKFILSDVLKDV</sequence>
<reference evidence="1" key="1">
    <citation type="submission" date="2022-08" db="UniProtKB">
        <authorList>
            <consortium name="EnsemblMetazoa"/>
        </authorList>
    </citation>
    <scope>IDENTIFICATION</scope>
    <source>
        <strain evidence="1">05x7-T-G4-1.051#20</strain>
    </source>
</reference>
<dbReference type="AlphaFoldDB" id="A0A8W8KLM7"/>
<accession>A0A8W8KLM7</accession>
<protein>
    <submittedName>
        <fullName evidence="1">Uncharacterized protein</fullName>
    </submittedName>
</protein>
<dbReference type="Proteomes" id="UP000005408">
    <property type="component" value="Unassembled WGS sequence"/>
</dbReference>
<name>A0A8W8KLM7_MAGGI</name>
<dbReference type="OrthoDB" id="6048131at2759"/>
<evidence type="ECO:0000313" key="1">
    <source>
        <dbReference type="EnsemblMetazoa" id="G24015.3:cds"/>
    </source>
</evidence>